<evidence type="ECO:0000256" key="3">
    <source>
        <dbReference type="ARBA" id="ARBA00022448"/>
    </source>
</evidence>
<name>A0ABU3BID6_9FLAO</name>
<evidence type="ECO:0000256" key="10">
    <source>
        <dbReference type="ARBA" id="ARBA00023136"/>
    </source>
</evidence>
<feature type="transmembrane region" description="Helical" evidence="13">
    <location>
        <begin position="75"/>
        <end position="92"/>
    </location>
</feature>
<keyword evidence="10 13" id="KW-0472">Membrane</keyword>
<reference evidence="14 15" key="1">
    <citation type="submission" date="2023-09" db="EMBL/GenBank/DDBJ databases">
        <authorList>
            <person name="Rey-Velasco X."/>
        </authorList>
    </citation>
    <scope>NUCLEOTIDE SEQUENCE [LARGE SCALE GENOMIC DNA]</scope>
    <source>
        <strain evidence="14 15">P007</strain>
    </source>
</reference>
<evidence type="ECO:0000313" key="15">
    <source>
        <dbReference type="Proteomes" id="UP001250662"/>
    </source>
</evidence>
<organism evidence="14 15">
    <name type="scientific">Croceitalea vernalis</name>
    <dbReference type="NCBI Taxonomy" id="3075599"/>
    <lineage>
        <taxon>Bacteria</taxon>
        <taxon>Pseudomonadati</taxon>
        <taxon>Bacteroidota</taxon>
        <taxon>Flavobacteriia</taxon>
        <taxon>Flavobacteriales</taxon>
        <taxon>Flavobacteriaceae</taxon>
        <taxon>Croceitalea</taxon>
    </lineage>
</organism>
<feature type="transmembrane region" description="Helical" evidence="13">
    <location>
        <begin position="183"/>
        <end position="201"/>
    </location>
</feature>
<sequence>MKLPHNISRIEAFSDAVFAFAATLLVVSVGSSSSESIISIDFKLFTGFAVSFFVLVTLWYLHYNFFRRTNYMDNHIIVINAVLLFVVLYYVFPLKTLVNSWFGTEGMTPEKLAGIFELYGLGFALIFMCLALMYWRAYDKTKKYVSAYHLLFYVRHFGIFVLVALISIFVAYLQIGINFGLPGLLYSLLGPLCAGHSYYFFKKFKTE</sequence>
<dbReference type="InterPro" id="IPR010617">
    <property type="entry name" value="TMEM175-like"/>
</dbReference>
<accession>A0ABU3BID6</accession>
<evidence type="ECO:0000256" key="12">
    <source>
        <dbReference type="ARBA" id="ARBA00034430"/>
    </source>
</evidence>
<comment type="catalytic activity">
    <reaction evidence="12">
        <text>K(+)(in) = K(+)(out)</text>
        <dbReference type="Rhea" id="RHEA:29463"/>
        <dbReference type="ChEBI" id="CHEBI:29103"/>
    </reaction>
</comment>
<keyword evidence="8 13" id="KW-1133">Transmembrane helix</keyword>
<evidence type="ECO:0000256" key="9">
    <source>
        <dbReference type="ARBA" id="ARBA00023065"/>
    </source>
</evidence>
<evidence type="ECO:0000256" key="13">
    <source>
        <dbReference type="SAM" id="Phobius"/>
    </source>
</evidence>
<feature type="transmembrane region" description="Helical" evidence="13">
    <location>
        <begin position="112"/>
        <end position="135"/>
    </location>
</feature>
<evidence type="ECO:0000256" key="8">
    <source>
        <dbReference type="ARBA" id="ARBA00022989"/>
    </source>
</evidence>
<evidence type="ECO:0000256" key="1">
    <source>
        <dbReference type="ARBA" id="ARBA00004141"/>
    </source>
</evidence>
<evidence type="ECO:0000313" key="14">
    <source>
        <dbReference type="EMBL" id="MDT0621923.1"/>
    </source>
</evidence>
<feature type="transmembrane region" description="Helical" evidence="13">
    <location>
        <begin position="156"/>
        <end position="177"/>
    </location>
</feature>
<proteinExistence type="inferred from homology"/>
<dbReference type="Pfam" id="PF06736">
    <property type="entry name" value="TMEM175"/>
    <property type="match status" value="1"/>
</dbReference>
<keyword evidence="7" id="KW-0630">Potassium</keyword>
<keyword evidence="11" id="KW-0407">Ion channel</keyword>
<comment type="caution">
    <text evidence="14">The sequence shown here is derived from an EMBL/GenBank/DDBJ whole genome shotgun (WGS) entry which is preliminary data.</text>
</comment>
<dbReference type="RefSeq" id="WP_311387896.1">
    <property type="nucleotide sequence ID" value="NZ_JAVRHU010000002.1"/>
</dbReference>
<comment type="similarity">
    <text evidence="2">Belongs to the TMEM175 family.</text>
</comment>
<dbReference type="EMBL" id="JAVRHU010000002">
    <property type="protein sequence ID" value="MDT0621923.1"/>
    <property type="molecule type" value="Genomic_DNA"/>
</dbReference>
<evidence type="ECO:0000256" key="5">
    <source>
        <dbReference type="ARBA" id="ARBA00022692"/>
    </source>
</evidence>
<gene>
    <name evidence="14" type="ORF">RM520_09805</name>
</gene>
<feature type="transmembrane region" description="Helical" evidence="13">
    <location>
        <begin position="44"/>
        <end position="63"/>
    </location>
</feature>
<keyword evidence="3" id="KW-0813">Transport</keyword>
<evidence type="ECO:0000256" key="2">
    <source>
        <dbReference type="ARBA" id="ARBA00006920"/>
    </source>
</evidence>
<keyword evidence="9" id="KW-0406">Ion transport</keyword>
<keyword evidence="15" id="KW-1185">Reference proteome</keyword>
<dbReference type="Proteomes" id="UP001250662">
    <property type="component" value="Unassembled WGS sequence"/>
</dbReference>
<evidence type="ECO:0000256" key="4">
    <source>
        <dbReference type="ARBA" id="ARBA00022538"/>
    </source>
</evidence>
<comment type="subcellular location">
    <subcellularLocation>
        <location evidence="1">Membrane</location>
        <topology evidence="1">Multi-pass membrane protein</topology>
    </subcellularLocation>
</comment>
<evidence type="ECO:0000256" key="6">
    <source>
        <dbReference type="ARBA" id="ARBA00022826"/>
    </source>
</evidence>
<evidence type="ECO:0000256" key="11">
    <source>
        <dbReference type="ARBA" id="ARBA00023303"/>
    </source>
</evidence>
<keyword evidence="5 13" id="KW-0812">Transmembrane</keyword>
<evidence type="ECO:0000256" key="7">
    <source>
        <dbReference type="ARBA" id="ARBA00022958"/>
    </source>
</evidence>
<keyword evidence="4" id="KW-0633">Potassium transport</keyword>
<keyword evidence="6" id="KW-0631">Potassium channel</keyword>
<protein>
    <submittedName>
        <fullName evidence="14">TMEM175 family protein</fullName>
    </submittedName>
</protein>